<dbReference type="Proteomes" id="UP000235728">
    <property type="component" value="Unassembled WGS sequence"/>
</dbReference>
<accession>A0A2N6NCX5</accession>
<organism evidence="2 3">
    <name type="scientific">Beauveria bassiana</name>
    <name type="common">White muscardine disease fungus</name>
    <name type="synonym">Tritirachium shiotae</name>
    <dbReference type="NCBI Taxonomy" id="176275"/>
    <lineage>
        <taxon>Eukaryota</taxon>
        <taxon>Fungi</taxon>
        <taxon>Dikarya</taxon>
        <taxon>Ascomycota</taxon>
        <taxon>Pezizomycotina</taxon>
        <taxon>Sordariomycetes</taxon>
        <taxon>Hypocreomycetidae</taxon>
        <taxon>Hypocreales</taxon>
        <taxon>Cordycipitaceae</taxon>
        <taxon>Beauveria</taxon>
    </lineage>
</organism>
<sequence>MNAKEETECAVVESSEAVAALGAAIDGQAKAEVDNAKSAYNERTAIASESEASESEAWKEPKPEAPNPANDAAEECWAKTKASVLSCQKLGKSDRECLTAKAAEELGACLQASESEASESEASKEPKPEAPERPESTKSPKLEDEPITDGLGLLDPREVSDDPKLGAREPAGQSRGL</sequence>
<evidence type="ECO:0000313" key="3">
    <source>
        <dbReference type="Proteomes" id="UP000235728"/>
    </source>
</evidence>
<feature type="region of interest" description="Disordered" evidence="1">
    <location>
        <begin position="111"/>
        <end position="177"/>
    </location>
</feature>
<feature type="region of interest" description="Disordered" evidence="1">
    <location>
        <begin position="42"/>
        <end position="74"/>
    </location>
</feature>
<evidence type="ECO:0000313" key="2">
    <source>
        <dbReference type="EMBL" id="PMB65128.1"/>
    </source>
</evidence>
<reference evidence="2 3" key="1">
    <citation type="journal article" date="2016" name="Appl. Microbiol. Biotechnol.">
        <title>Characterization of T-DNA insertion mutants with decreased virulence in the entomopathogenic fungus Beauveria bassiana JEF-007.</title>
        <authorList>
            <person name="Kim S."/>
            <person name="Lee S.J."/>
            <person name="Nai Y.S."/>
            <person name="Yu J.S."/>
            <person name="Lee M.R."/>
            <person name="Yang Y.T."/>
            <person name="Kim J.S."/>
        </authorList>
    </citation>
    <scope>NUCLEOTIDE SEQUENCE [LARGE SCALE GENOMIC DNA]</scope>
    <source>
        <strain evidence="2 3">JEF-007</strain>
    </source>
</reference>
<proteinExistence type="predicted"/>
<protein>
    <submittedName>
        <fullName evidence="2">Uncharacterized protein</fullName>
    </submittedName>
</protein>
<dbReference type="AlphaFoldDB" id="A0A2N6NCX5"/>
<feature type="compositionally biased region" description="Basic and acidic residues" evidence="1">
    <location>
        <begin position="121"/>
        <end position="144"/>
    </location>
</feature>
<gene>
    <name evidence="2" type="ORF">BM221_008484</name>
</gene>
<feature type="compositionally biased region" description="Basic and acidic residues" evidence="1">
    <location>
        <begin position="155"/>
        <end position="167"/>
    </location>
</feature>
<comment type="caution">
    <text evidence="2">The sequence shown here is derived from an EMBL/GenBank/DDBJ whole genome shotgun (WGS) entry which is preliminary data.</text>
</comment>
<dbReference type="EMBL" id="MRVG01000010">
    <property type="protein sequence ID" value="PMB65128.1"/>
    <property type="molecule type" value="Genomic_DNA"/>
</dbReference>
<name>A0A2N6NCX5_BEABA</name>
<evidence type="ECO:0000256" key="1">
    <source>
        <dbReference type="SAM" id="MobiDB-lite"/>
    </source>
</evidence>